<keyword evidence="9" id="KW-0289">Folate biosynthesis</keyword>
<keyword evidence="15" id="KW-1185">Reference proteome</keyword>
<dbReference type="GO" id="GO:0003848">
    <property type="term" value="F:2-amino-4-hydroxy-6-hydroxymethyldihydropteridine diphosphokinase activity"/>
    <property type="evidence" value="ECO:0007669"/>
    <property type="project" value="UniProtKB-EC"/>
</dbReference>
<comment type="caution">
    <text evidence="14">The sequence shown here is derived from an EMBL/GenBank/DDBJ whole genome shotgun (WGS) entry which is preliminary data.</text>
</comment>
<organism evidence="14 15">
    <name type="scientific">Dongia sedimenti</name>
    <dbReference type="NCBI Taxonomy" id="3064282"/>
    <lineage>
        <taxon>Bacteria</taxon>
        <taxon>Pseudomonadati</taxon>
        <taxon>Pseudomonadota</taxon>
        <taxon>Alphaproteobacteria</taxon>
        <taxon>Rhodospirillales</taxon>
        <taxon>Dongiaceae</taxon>
        <taxon>Dongia</taxon>
    </lineage>
</organism>
<dbReference type="PANTHER" id="PTHR43071">
    <property type="entry name" value="2-AMINO-4-HYDROXY-6-HYDROXYMETHYLDIHYDROPTERIDINE PYROPHOSPHOKINASE"/>
    <property type="match status" value="1"/>
</dbReference>
<evidence type="ECO:0000256" key="1">
    <source>
        <dbReference type="ARBA" id="ARBA00005051"/>
    </source>
</evidence>
<gene>
    <name evidence="14" type="primary">folK</name>
    <name evidence="14" type="ORF">Q8A70_23845</name>
</gene>
<keyword evidence="7" id="KW-0418">Kinase</keyword>
<evidence type="ECO:0000256" key="12">
    <source>
        <dbReference type="ARBA" id="ARBA00033413"/>
    </source>
</evidence>
<evidence type="ECO:0000313" key="15">
    <source>
        <dbReference type="Proteomes" id="UP001230156"/>
    </source>
</evidence>
<sequence length="169" mass="18495">MAKRGVYIGLGANLPSPEHGTPRETLEAAIAALETHGLAVVARSPLYESEPVPVSDQPWYLNAVVEVATDRSAPEVLALLHSVENAFGRVRAIRNEARVLDLDLLDHRGTVHAGPESPVLPHPRLADRAFVLLPLRDIAPDWRHPVSGRTISELLESLPEGQRIRRAAR</sequence>
<evidence type="ECO:0000256" key="3">
    <source>
        <dbReference type="ARBA" id="ARBA00013253"/>
    </source>
</evidence>
<name>A0ABU0YSQ8_9PROT</name>
<dbReference type="EMBL" id="JAUYVI010000007">
    <property type="protein sequence ID" value="MDQ7250742.1"/>
    <property type="molecule type" value="Genomic_DNA"/>
</dbReference>
<keyword evidence="6" id="KW-0547">Nucleotide-binding</keyword>
<keyword evidence="8" id="KW-0067">ATP-binding</keyword>
<evidence type="ECO:0000256" key="6">
    <source>
        <dbReference type="ARBA" id="ARBA00022741"/>
    </source>
</evidence>
<reference evidence="15" key="1">
    <citation type="submission" date="2023-08" db="EMBL/GenBank/DDBJ databases">
        <title>Rhodospirillaceae gen. nov., a novel taxon isolated from the Yangtze River Yuezi River estuary sludge.</title>
        <authorList>
            <person name="Ruan L."/>
        </authorList>
    </citation>
    <scope>NUCLEOTIDE SEQUENCE [LARGE SCALE GENOMIC DNA]</scope>
    <source>
        <strain evidence="15">R-7</strain>
    </source>
</reference>
<evidence type="ECO:0000256" key="9">
    <source>
        <dbReference type="ARBA" id="ARBA00022909"/>
    </source>
</evidence>
<dbReference type="InterPro" id="IPR035907">
    <property type="entry name" value="Hppk_sf"/>
</dbReference>
<evidence type="ECO:0000256" key="2">
    <source>
        <dbReference type="ARBA" id="ARBA00005810"/>
    </source>
</evidence>
<evidence type="ECO:0000256" key="5">
    <source>
        <dbReference type="ARBA" id="ARBA00022679"/>
    </source>
</evidence>
<dbReference type="Pfam" id="PF01288">
    <property type="entry name" value="HPPK"/>
    <property type="match status" value="1"/>
</dbReference>
<comment type="similarity">
    <text evidence="2">Belongs to the HPPK family.</text>
</comment>
<dbReference type="Gene3D" id="3.30.70.560">
    <property type="entry name" value="7,8-Dihydro-6-hydroxymethylpterin-pyrophosphokinase HPPK"/>
    <property type="match status" value="1"/>
</dbReference>
<evidence type="ECO:0000256" key="4">
    <source>
        <dbReference type="ARBA" id="ARBA00016218"/>
    </source>
</evidence>
<comment type="function">
    <text evidence="10">Catalyzes the transfer of pyrophosphate from adenosine triphosphate (ATP) to 6-hydroxymethyl-7,8-dihydropterin, an enzymatic step in folate biosynthesis pathway.</text>
</comment>
<protein>
    <recommendedName>
        <fullName evidence="4">2-amino-4-hydroxy-6-hydroxymethyldihydropteridine pyrophosphokinase</fullName>
        <ecNumber evidence="3">2.7.6.3</ecNumber>
    </recommendedName>
    <alternativeName>
        <fullName evidence="11">6-hydroxymethyl-7,8-dihydropterin pyrophosphokinase</fullName>
    </alternativeName>
    <alternativeName>
        <fullName evidence="12">7,8-dihydro-6-hydroxymethylpterin-pyrophosphokinase</fullName>
    </alternativeName>
</protein>
<dbReference type="EC" id="2.7.6.3" evidence="3"/>
<evidence type="ECO:0000256" key="10">
    <source>
        <dbReference type="ARBA" id="ARBA00029409"/>
    </source>
</evidence>
<keyword evidence="5 14" id="KW-0808">Transferase</keyword>
<evidence type="ECO:0000313" key="14">
    <source>
        <dbReference type="EMBL" id="MDQ7250742.1"/>
    </source>
</evidence>
<dbReference type="CDD" id="cd00483">
    <property type="entry name" value="HPPK"/>
    <property type="match status" value="1"/>
</dbReference>
<dbReference type="RefSeq" id="WP_379960414.1">
    <property type="nucleotide sequence ID" value="NZ_JAUYVI010000007.1"/>
</dbReference>
<proteinExistence type="inferred from homology"/>
<accession>A0ABU0YSQ8</accession>
<feature type="domain" description="7,8-dihydro-6-hydroxymethylpterin-pyrophosphokinase" evidence="13">
    <location>
        <begin position="7"/>
        <end position="140"/>
    </location>
</feature>
<evidence type="ECO:0000259" key="13">
    <source>
        <dbReference type="Pfam" id="PF01288"/>
    </source>
</evidence>
<evidence type="ECO:0000256" key="8">
    <source>
        <dbReference type="ARBA" id="ARBA00022840"/>
    </source>
</evidence>
<evidence type="ECO:0000256" key="7">
    <source>
        <dbReference type="ARBA" id="ARBA00022777"/>
    </source>
</evidence>
<dbReference type="Proteomes" id="UP001230156">
    <property type="component" value="Unassembled WGS sequence"/>
</dbReference>
<comment type="pathway">
    <text evidence="1">Cofactor biosynthesis; tetrahydrofolate biosynthesis; 2-amino-4-hydroxy-6-hydroxymethyl-7,8-dihydropteridine diphosphate from 7,8-dihydroneopterin triphosphate: step 4/4.</text>
</comment>
<dbReference type="InterPro" id="IPR000550">
    <property type="entry name" value="Hppk"/>
</dbReference>
<dbReference type="SUPFAM" id="SSF55083">
    <property type="entry name" value="6-hydroxymethyl-7,8-dihydropterin pyrophosphokinase, HPPK"/>
    <property type="match status" value="1"/>
</dbReference>
<dbReference type="PANTHER" id="PTHR43071:SF1">
    <property type="entry name" value="2-AMINO-4-HYDROXY-6-HYDROXYMETHYLDIHYDROPTERIDINE PYROPHOSPHOKINASE"/>
    <property type="match status" value="1"/>
</dbReference>
<evidence type="ECO:0000256" key="11">
    <source>
        <dbReference type="ARBA" id="ARBA00029766"/>
    </source>
</evidence>
<dbReference type="NCBIfam" id="TIGR01498">
    <property type="entry name" value="folK"/>
    <property type="match status" value="1"/>
</dbReference>